<keyword evidence="3" id="KW-0285">Flavoprotein</keyword>
<accession>A0A267M917</accession>
<feature type="domain" description="Putative nitroreductase TM1586" evidence="6">
    <location>
        <begin position="5"/>
        <end position="221"/>
    </location>
</feature>
<dbReference type="InterPro" id="IPR000415">
    <property type="entry name" value="Nitroreductase-like"/>
</dbReference>
<dbReference type="EMBL" id="NIBG01000042">
    <property type="protein sequence ID" value="PAB55937.1"/>
    <property type="molecule type" value="Genomic_DNA"/>
</dbReference>
<dbReference type="RefSeq" id="WP_095136252.1">
    <property type="nucleotide sequence ID" value="NZ_NIBG01000042.1"/>
</dbReference>
<keyword evidence="8" id="KW-1185">Reference proteome</keyword>
<dbReference type="Pfam" id="PF14512">
    <property type="entry name" value="TM1586_NiRdase"/>
    <property type="match status" value="1"/>
</dbReference>
<dbReference type="GO" id="GO:0016491">
    <property type="term" value="F:oxidoreductase activity"/>
    <property type="evidence" value="ECO:0007669"/>
    <property type="project" value="UniProtKB-KW"/>
</dbReference>
<name>A0A267M917_9FIRM</name>
<dbReference type="PANTHER" id="PTHR43673">
    <property type="entry name" value="NAD(P)H NITROREDUCTASE YDGI-RELATED"/>
    <property type="match status" value="1"/>
</dbReference>
<dbReference type="Proteomes" id="UP000216024">
    <property type="component" value="Unassembled WGS sequence"/>
</dbReference>
<evidence type="ECO:0000256" key="2">
    <source>
        <dbReference type="ARBA" id="ARBA00007118"/>
    </source>
</evidence>
<dbReference type="PANTHER" id="PTHR43673:SF2">
    <property type="entry name" value="NITROREDUCTASE"/>
    <property type="match status" value="1"/>
</dbReference>
<dbReference type="Gene3D" id="3.40.109.10">
    <property type="entry name" value="NADH Oxidase"/>
    <property type="match status" value="1"/>
</dbReference>
<evidence type="ECO:0000256" key="4">
    <source>
        <dbReference type="ARBA" id="ARBA00022643"/>
    </source>
</evidence>
<dbReference type="AlphaFoldDB" id="A0A267M917"/>
<sequence length="265" mass="30479">MKFSKLIESIKSVRDYKMSKVEDSKLNEILNIVKNNKFFNKGKMDIVVLNNGNKVYDSLKGKAGYYGNMIKAPYYLLITSDEFSDNKKYGGYLMELARLKAFDLGLGSCFINIDDPYTIKKHFNIKKEPIAFISLGYAYTGIFKKDISSKPPRSGMEDMVYINNWGQKADPNILEQRGLSHILYYSKYAPSWGNIEPWKFLINENKISLFIDNKNIKDVNLHAGIIMLYIEQIALEEGIPSLWHLVPQDFPDIPNNYSSIGYFSI</sequence>
<gene>
    <name evidence="7" type="ORF">CCE28_21465</name>
</gene>
<reference evidence="7 8" key="1">
    <citation type="submission" date="2017-06" db="EMBL/GenBank/DDBJ databases">
        <title>Draft genome sequence of anaerobic fermentative bacterium Anaeromicrobium sediminis DY2726D isolated from West Pacific Ocean sediments.</title>
        <authorList>
            <person name="Zeng X."/>
        </authorList>
    </citation>
    <scope>NUCLEOTIDE SEQUENCE [LARGE SCALE GENOMIC DNA]</scope>
    <source>
        <strain evidence="7 8">DY2726D</strain>
    </source>
</reference>
<evidence type="ECO:0000313" key="7">
    <source>
        <dbReference type="EMBL" id="PAB55937.1"/>
    </source>
</evidence>
<keyword evidence="4" id="KW-0288">FMN</keyword>
<organism evidence="7 8">
    <name type="scientific">Anaeromicrobium sediminis</name>
    <dbReference type="NCBI Taxonomy" id="1478221"/>
    <lineage>
        <taxon>Bacteria</taxon>
        <taxon>Bacillati</taxon>
        <taxon>Bacillota</taxon>
        <taxon>Clostridia</taxon>
        <taxon>Peptostreptococcales</taxon>
        <taxon>Thermotaleaceae</taxon>
        <taxon>Anaeromicrobium</taxon>
    </lineage>
</organism>
<comment type="cofactor">
    <cofactor evidence="1">
        <name>FMN</name>
        <dbReference type="ChEBI" id="CHEBI:58210"/>
    </cofactor>
</comment>
<keyword evidence="5" id="KW-0560">Oxidoreductase</keyword>
<protein>
    <recommendedName>
        <fullName evidence="6">Putative nitroreductase TM1586 domain-containing protein</fullName>
    </recommendedName>
</protein>
<evidence type="ECO:0000259" key="6">
    <source>
        <dbReference type="Pfam" id="PF14512"/>
    </source>
</evidence>
<evidence type="ECO:0000256" key="5">
    <source>
        <dbReference type="ARBA" id="ARBA00023002"/>
    </source>
</evidence>
<comment type="similarity">
    <text evidence="2">Belongs to the nitroreductase family.</text>
</comment>
<comment type="caution">
    <text evidence="7">The sequence shown here is derived from an EMBL/GenBank/DDBJ whole genome shotgun (WGS) entry which is preliminary data.</text>
</comment>
<dbReference type="InterPro" id="IPR029478">
    <property type="entry name" value="TM1586_NiRdase"/>
</dbReference>
<proteinExistence type="inferred from homology"/>
<dbReference type="SUPFAM" id="SSF55469">
    <property type="entry name" value="FMN-dependent nitroreductase-like"/>
    <property type="match status" value="2"/>
</dbReference>
<evidence type="ECO:0000256" key="1">
    <source>
        <dbReference type="ARBA" id="ARBA00001917"/>
    </source>
</evidence>
<dbReference type="OrthoDB" id="9814075at2"/>
<evidence type="ECO:0000313" key="8">
    <source>
        <dbReference type="Proteomes" id="UP000216024"/>
    </source>
</evidence>
<evidence type="ECO:0000256" key="3">
    <source>
        <dbReference type="ARBA" id="ARBA00022630"/>
    </source>
</evidence>